<evidence type="ECO:0000256" key="5">
    <source>
        <dbReference type="SAM" id="Phobius"/>
    </source>
</evidence>
<comment type="subcellular location">
    <subcellularLocation>
        <location evidence="1">Membrane</location>
        <topology evidence="1">Multi-pass membrane protein</topology>
    </subcellularLocation>
</comment>
<dbReference type="Pfam" id="PF13520">
    <property type="entry name" value="AA_permease_2"/>
    <property type="match status" value="1"/>
</dbReference>
<dbReference type="GO" id="GO:0016020">
    <property type="term" value="C:membrane"/>
    <property type="evidence" value="ECO:0007669"/>
    <property type="project" value="UniProtKB-SubCell"/>
</dbReference>
<evidence type="ECO:0000256" key="2">
    <source>
        <dbReference type="ARBA" id="ARBA00022692"/>
    </source>
</evidence>
<organism evidence="6 7">
    <name type="scientific">Ambispora leptoticha</name>
    <dbReference type="NCBI Taxonomy" id="144679"/>
    <lineage>
        <taxon>Eukaryota</taxon>
        <taxon>Fungi</taxon>
        <taxon>Fungi incertae sedis</taxon>
        <taxon>Mucoromycota</taxon>
        <taxon>Glomeromycotina</taxon>
        <taxon>Glomeromycetes</taxon>
        <taxon>Archaeosporales</taxon>
        <taxon>Ambisporaceae</taxon>
        <taxon>Ambispora</taxon>
    </lineage>
</organism>
<sequence>MSYVDSVDSDSQFSDEERRTKILGVFAGIGNNCNNMVGAGIFSSPGLVLHKVKSPGIALILWLIGGIVALCGSLSYVELGSSLSDGGGETIYLKTAFPRPRALFSYMFSFTMIVAIRPGAISADANVVAQYFVYLITAKGECENSEDLHPKKYLSDYEFWRLRLISFTVIWIITVYHIISNIWANRINQTLITIKMTTLVVISAVGLATIKKSISESDSTNPSNWKNLFPNVEINARTLTGGLIPILFAYNGWNNLNYTLDEFIDPKKKLLASNTISVGIVTILYLLANVAYTNVPLTQVTGGFDPSEIIAGQFALNVGGLNLARALSFFVCLSAFGALAAMMWSGSRIIVAAAKANYIPIFSPWLSAWNNKTDTPINALLSQYGVRALGLLVLRKRRPDLQRPFKVFRIFPFLFVCFALFIICGSFIDNGSHTNNNNRVQTNDSYNELPKANITSKRRSSCDYNDNNDKGTHYTCQDIFINRRLSHLSQDEKSNHEDVNSDDRLPFQTTDTFESIDSIQTPALSVHV</sequence>
<name>A0A9N9GBL0_9GLOM</name>
<dbReference type="PANTHER" id="PTHR11785:SF353">
    <property type="entry name" value="METHIONINE TRANSPORTER (EUROFUNG)"/>
    <property type="match status" value="1"/>
</dbReference>
<dbReference type="Proteomes" id="UP000789508">
    <property type="component" value="Unassembled WGS sequence"/>
</dbReference>
<comment type="caution">
    <text evidence="6">The sequence shown here is derived from an EMBL/GenBank/DDBJ whole genome shotgun (WGS) entry which is preliminary data.</text>
</comment>
<proteinExistence type="predicted"/>
<feature type="transmembrane region" description="Helical" evidence="5">
    <location>
        <begin position="97"/>
        <end position="116"/>
    </location>
</feature>
<gene>
    <name evidence="6" type="ORF">ALEPTO_LOCUS8039</name>
</gene>
<reference evidence="6" key="1">
    <citation type="submission" date="2021-06" db="EMBL/GenBank/DDBJ databases">
        <authorList>
            <person name="Kallberg Y."/>
            <person name="Tangrot J."/>
            <person name="Rosling A."/>
        </authorList>
    </citation>
    <scope>NUCLEOTIDE SEQUENCE</scope>
    <source>
        <strain evidence="6">FL130A</strain>
    </source>
</reference>
<evidence type="ECO:0000256" key="1">
    <source>
        <dbReference type="ARBA" id="ARBA00004141"/>
    </source>
</evidence>
<feature type="transmembrane region" description="Helical" evidence="5">
    <location>
        <begin position="270"/>
        <end position="288"/>
    </location>
</feature>
<accession>A0A9N9GBL0</accession>
<dbReference type="AlphaFoldDB" id="A0A9N9GBL0"/>
<evidence type="ECO:0000313" key="6">
    <source>
        <dbReference type="EMBL" id="CAG8598640.1"/>
    </source>
</evidence>
<keyword evidence="3 5" id="KW-1133">Transmembrane helix</keyword>
<feature type="transmembrane region" description="Helical" evidence="5">
    <location>
        <begin position="160"/>
        <end position="179"/>
    </location>
</feature>
<dbReference type="EMBL" id="CAJVPS010004067">
    <property type="protein sequence ID" value="CAG8598640.1"/>
    <property type="molecule type" value="Genomic_DNA"/>
</dbReference>
<protein>
    <submittedName>
        <fullName evidence="6">11889_t:CDS:1</fullName>
    </submittedName>
</protein>
<feature type="transmembrane region" description="Helical" evidence="5">
    <location>
        <begin position="57"/>
        <end position="77"/>
    </location>
</feature>
<dbReference type="GO" id="GO:0015179">
    <property type="term" value="F:L-amino acid transmembrane transporter activity"/>
    <property type="evidence" value="ECO:0007669"/>
    <property type="project" value="TreeGrafter"/>
</dbReference>
<dbReference type="Gene3D" id="1.20.1740.10">
    <property type="entry name" value="Amino acid/polyamine transporter I"/>
    <property type="match status" value="1"/>
</dbReference>
<dbReference type="PANTHER" id="PTHR11785">
    <property type="entry name" value="AMINO ACID TRANSPORTER"/>
    <property type="match status" value="1"/>
</dbReference>
<evidence type="ECO:0000256" key="4">
    <source>
        <dbReference type="ARBA" id="ARBA00023136"/>
    </source>
</evidence>
<feature type="transmembrane region" description="Helical" evidence="5">
    <location>
        <begin position="407"/>
        <end position="428"/>
    </location>
</feature>
<dbReference type="OrthoDB" id="10062876at2759"/>
<evidence type="ECO:0000256" key="3">
    <source>
        <dbReference type="ARBA" id="ARBA00022989"/>
    </source>
</evidence>
<keyword evidence="4 5" id="KW-0472">Membrane</keyword>
<dbReference type="InterPro" id="IPR050598">
    <property type="entry name" value="AminoAcid_Transporter"/>
</dbReference>
<evidence type="ECO:0000313" key="7">
    <source>
        <dbReference type="Proteomes" id="UP000789508"/>
    </source>
</evidence>
<feature type="transmembrane region" description="Helical" evidence="5">
    <location>
        <begin position="191"/>
        <end position="210"/>
    </location>
</feature>
<feature type="transmembrane region" description="Helical" evidence="5">
    <location>
        <begin position="323"/>
        <end position="342"/>
    </location>
</feature>
<keyword evidence="2 5" id="KW-0812">Transmembrane</keyword>
<dbReference type="InterPro" id="IPR002293">
    <property type="entry name" value="AA/rel_permease1"/>
</dbReference>
<keyword evidence="7" id="KW-1185">Reference proteome</keyword>